<keyword evidence="2" id="KW-0479">Metal-binding</keyword>
<dbReference type="RefSeq" id="WP_093992003.1">
    <property type="nucleotide sequence ID" value="NZ_FXZK01000003.1"/>
</dbReference>
<evidence type="ECO:0000313" key="9">
    <source>
        <dbReference type="Proteomes" id="UP000201613"/>
    </source>
</evidence>
<proteinExistence type="predicted"/>
<keyword evidence="6" id="KW-0694">RNA-binding</keyword>
<evidence type="ECO:0000313" key="8">
    <source>
        <dbReference type="EMBL" id="SMY07808.1"/>
    </source>
</evidence>
<dbReference type="GO" id="GO:0003723">
    <property type="term" value="F:RNA binding"/>
    <property type="evidence" value="ECO:0007669"/>
    <property type="project" value="UniProtKB-KW"/>
</dbReference>
<keyword evidence="9" id="KW-1185">Reference proteome</keyword>
<dbReference type="OrthoDB" id="9770211at2"/>
<evidence type="ECO:0000259" key="7">
    <source>
        <dbReference type="SMART" id="SM00849"/>
    </source>
</evidence>
<dbReference type="Pfam" id="PF00753">
    <property type="entry name" value="Lactamase_B"/>
    <property type="match status" value="1"/>
</dbReference>
<dbReference type="PANTHER" id="PTHR43694">
    <property type="entry name" value="RIBONUCLEASE J"/>
    <property type="match status" value="1"/>
</dbReference>
<dbReference type="EMBL" id="FXZK01000003">
    <property type="protein sequence ID" value="SMY07808.1"/>
    <property type="molecule type" value="Genomic_DNA"/>
</dbReference>
<dbReference type="Gene3D" id="3.10.20.580">
    <property type="match status" value="1"/>
</dbReference>
<dbReference type="InterPro" id="IPR001587">
    <property type="entry name" value="RNase_J_CS"/>
</dbReference>
<reference evidence="8 9" key="1">
    <citation type="submission" date="2017-05" db="EMBL/GenBank/DDBJ databases">
        <authorList>
            <person name="Song R."/>
            <person name="Chenine A.L."/>
            <person name="Ruprecht R.M."/>
        </authorList>
    </citation>
    <scope>NUCLEOTIDE SEQUENCE [LARGE SCALE GENOMIC DNA]</scope>
    <source>
        <strain evidence="8 9">CECT 8899</strain>
    </source>
</reference>
<dbReference type="InterPro" id="IPR055132">
    <property type="entry name" value="RNase_J_b_CASP"/>
</dbReference>
<dbReference type="AlphaFoldDB" id="A0A238LDW7"/>
<dbReference type="GO" id="GO:0046872">
    <property type="term" value="F:metal ion binding"/>
    <property type="evidence" value="ECO:0007669"/>
    <property type="project" value="UniProtKB-KW"/>
</dbReference>
<dbReference type="Proteomes" id="UP000201613">
    <property type="component" value="Unassembled WGS sequence"/>
</dbReference>
<dbReference type="InterPro" id="IPR001279">
    <property type="entry name" value="Metallo-B-lactamas"/>
</dbReference>
<evidence type="ECO:0000256" key="3">
    <source>
        <dbReference type="ARBA" id="ARBA00022801"/>
    </source>
</evidence>
<dbReference type="SUPFAM" id="SSF56281">
    <property type="entry name" value="Metallo-hydrolase/oxidoreductase"/>
    <property type="match status" value="1"/>
</dbReference>
<dbReference type="Pfam" id="PF17770">
    <property type="entry name" value="RNase_J_C"/>
    <property type="match status" value="1"/>
</dbReference>
<gene>
    <name evidence="8" type="primary">rnjA</name>
    <name evidence="8" type="ORF">LOM8899_01948</name>
</gene>
<evidence type="ECO:0000256" key="6">
    <source>
        <dbReference type="ARBA" id="ARBA00022884"/>
    </source>
</evidence>
<dbReference type="Pfam" id="PF07521">
    <property type="entry name" value="RMMBL"/>
    <property type="match status" value="1"/>
</dbReference>
<evidence type="ECO:0000256" key="1">
    <source>
        <dbReference type="ARBA" id="ARBA00022722"/>
    </source>
</evidence>
<name>A0A238LDW7_9RHOB</name>
<accession>A0A238LDW7</accession>
<dbReference type="Gene3D" id="3.60.15.10">
    <property type="entry name" value="Ribonuclease Z/Hydroxyacylglutathione hydrolase-like"/>
    <property type="match status" value="1"/>
</dbReference>
<dbReference type="EC" id="3.1.-.-" evidence="8"/>
<dbReference type="GO" id="GO:0004527">
    <property type="term" value="F:exonuclease activity"/>
    <property type="evidence" value="ECO:0007669"/>
    <property type="project" value="UniProtKB-KW"/>
</dbReference>
<keyword evidence="5" id="KW-0269">Exonuclease</keyword>
<protein>
    <submittedName>
        <fullName evidence="8">Ribonuclease J 1</fullName>
        <ecNumber evidence="8">3.1.-.-</ecNumber>
    </submittedName>
</protein>
<keyword evidence="4" id="KW-0862">Zinc</keyword>
<dbReference type="PROSITE" id="PS01292">
    <property type="entry name" value="UPF0036"/>
    <property type="match status" value="1"/>
</dbReference>
<dbReference type="InterPro" id="IPR011108">
    <property type="entry name" value="RMMBL"/>
</dbReference>
<sequence length="563" mass="60726">MSRAPKSAKAADRLIYLPLGGAGEIGMNAYVYGYGAPGKERLIVVDLGVAFPDMDTTPGVDLILPDIAWLEARREQIDAVFITHAHEDHVGAVGHLYDRLRAPIYARKFTGALARMKLDEHGAPESALRIVEKWPETVTAGPFTVGFVPISHSIPESAGLVIDTPEGRVIHSGDFKIDETPVVGEAFDRALWAEVAKPGVKALVCDSTNVFSPLAGRSEGTLSPAIEQFLRDATGMVVATTFASNVARLKTIAVAAERAGRSICLLGRAMRKMVDTAQSTGLLPDFPATVSPEDAAGMPRQNVLLLVTGSQGERRAASAQLAQGSYLGLSLKEGDTFLFSSKIIPGNERGVIRIMNALSEKGVDVVDDDGGKYHVSGHANRPDLAEMHQIIKPQFLIPMHGEHRHLREHVKLGAETGLQGIVAVNGMMIDLSGNAPKVAEYIDTGRTYLDGTVQVGSMDGIVRDRIRMALNGHLTVTMLIDENDEPLGDPWVELMGLPEVGRSKAPLVDVIEQDLSQFVNRANAKTLRDEDKLDKELKRIARQTASAEIGKKPEVTVVVSRLS</sequence>
<organism evidence="8 9">
    <name type="scientific">Flavimaricola marinus</name>
    <dbReference type="NCBI Taxonomy" id="1819565"/>
    <lineage>
        <taxon>Bacteria</taxon>
        <taxon>Pseudomonadati</taxon>
        <taxon>Pseudomonadota</taxon>
        <taxon>Alphaproteobacteria</taxon>
        <taxon>Rhodobacterales</taxon>
        <taxon>Paracoccaceae</taxon>
        <taxon>Flavimaricola</taxon>
    </lineage>
</organism>
<evidence type="ECO:0000256" key="4">
    <source>
        <dbReference type="ARBA" id="ARBA00022833"/>
    </source>
</evidence>
<dbReference type="InterPro" id="IPR041636">
    <property type="entry name" value="RNase_J_C"/>
</dbReference>
<keyword evidence="3 8" id="KW-0378">Hydrolase</keyword>
<evidence type="ECO:0000256" key="2">
    <source>
        <dbReference type="ARBA" id="ARBA00022723"/>
    </source>
</evidence>
<dbReference type="Pfam" id="PF22505">
    <property type="entry name" value="RNase_J_b_CASP"/>
    <property type="match status" value="1"/>
</dbReference>
<dbReference type="SMART" id="SM00849">
    <property type="entry name" value="Lactamase_B"/>
    <property type="match status" value="1"/>
</dbReference>
<feature type="domain" description="Metallo-beta-lactamase" evidence="7">
    <location>
        <begin position="26"/>
        <end position="226"/>
    </location>
</feature>
<dbReference type="InterPro" id="IPR042173">
    <property type="entry name" value="RNase_J_2"/>
</dbReference>
<evidence type="ECO:0000256" key="5">
    <source>
        <dbReference type="ARBA" id="ARBA00022839"/>
    </source>
</evidence>
<dbReference type="CDD" id="cd07714">
    <property type="entry name" value="RNaseJ_MBL-fold"/>
    <property type="match status" value="1"/>
</dbReference>
<dbReference type="InterPro" id="IPR036866">
    <property type="entry name" value="RibonucZ/Hydroxyglut_hydro"/>
</dbReference>
<keyword evidence="1" id="KW-0540">Nuclease</keyword>
<dbReference type="Gene3D" id="3.40.50.10710">
    <property type="entry name" value="Metallo-hydrolase/oxidoreductase"/>
    <property type="match status" value="1"/>
</dbReference>
<dbReference type="PANTHER" id="PTHR43694:SF1">
    <property type="entry name" value="RIBONUCLEASE J"/>
    <property type="match status" value="1"/>
</dbReference>